<reference evidence="8 9" key="1">
    <citation type="submission" date="2019-08" db="EMBL/GenBank/DDBJ databases">
        <title>Archaea genome.</title>
        <authorList>
            <person name="Kajale S."/>
            <person name="Shouche Y."/>
            <person name="Deshpande N."/>
            <person name="Sharma A."/>
        </authorList>
    </citation>
    <scope>NUCLEOTIDE SEQUENCE [LARGE SCALE GENOMIC DNA]</scope>
    <source>
        <strain evidence="8 9">ESP3B_9</strain>
    </source>
</reference>
<dbReference type="SMART" id="SM00086">
    <property type="entry name" value="PAC"/>
    <property type="match status" value="2"/>
</dbReference>
<evidence type="ECO:0000256" key="1">
    <source>
        <dbReference type="ARBA" id="ARBA00000085"/>
    </source>
</evidence>
<keyword evidence="5" id="KW-0418">Kinase</keyword>
<dbReference type="InterPro" id="IPR011006">
    <property type="entry name" value="CheY-like_superfamily"/>
</dbReference>
<protein>
    <recommendedName>
        <fullName evidence="2">histidine kinase</fullName>
        <ecNumber evidence="2">2.7.13.3</ecNumber>
    </recommendedName>
</protein>
<dbReference type="GO" id="GO:0004673">
    <property type="term" value="F:protein histidine kinase activity"/>
    <property type="evidence" value="ECO:0007669"/>
    <property type="project" value="UniProtKB-EC"/>
</dbReference>
<dbReference type="PANTHER" id="PTHR43304">
    <property type="entry name" value="PHYTOCHROME-LIKE PROTEIN CPH1"/>
    <property type="match status" value="1"/>
</dbReference>
<dbReference type="InterPro" id="IPR052162">
    <property type="entry name" value="Sensor_kinase/Photoreceptor"/>
</dbReference>
<evidence type="ECO:0000256" key="3">
    <source>
        <dbReference type="ARBA" id="ARBA00022553"/>
    </source>
</evidence>
<dbReference type="Proteomes" id="UP000324104">
    <property type="component" value="Unassembled WGS sequence"/>
</dbReference>
<comment type="caution">
    <text evidence="8">The sequence shown here is derived from an EMBL/GenBank/DDBJ whole genome shotgun (WGS) entry which is preliminary data.</text>
</comment>
<feature type="domain" description="Histidine kinase" evidence="6">
    <location>
        <begin position="393"/>
        <end position="600"/>
    </location>
</feature>
<gene>
    <name evidence="8" type="ORF">FYC77_08550</name>
</gene>
<dbReference type="SMART" id="SM00091">
    <property type="entry name" value="PAS"/>
    <property type="match status" value="2"/>
</dbReference>
<evidence type="ECO:0000313" key="9">
    <source>
        <dbReference type="Proteomes" id="UP000324104"/>
    </source>
</evidence>
<evidence type="ECO:0000256" key="4">
    <source>
        <dbReference type="ARBA" id="ARBA00022679"/>
    </source>
</evidence>
<dbReference type="PROSITE" id="PS50109">
    <property type="entry name" value="HIS_KIN"/>
    <property type="match status" value="1"/>
</dbReference>
<dbReference type="Pfam" id="PF02518">
    <property type="entry name" value="HATPase_c"/>
    <property type="match status" value="1"/>
</dbReference>
<dbReference type="InterPro" id="IPR000014">
    <property type="entry name" value="PAS"/>
</dbReference>
<dbReference type="SUPFAM" id="SSF55785">
    <property type="entry name" value="PYP-like sensor domain (PAS domain)"/>
    <property type="match status" value="2"/>
</dbReference>
<feature type="domain" description="PAC" evidence="7">
    <location>
        <begin position="330"/>
        <end position="382"/>
    </location>
</feature>
<dbReference type="PROSITE" id="PS50113">
    <property type="entry name" value="PAC"/>
    <property type="match status" value="2"/>
</dbReference>
<accession>A0A5D5AL92</accession>
<keyword evidence="9" id="KW-1185">Reference proteome</keyword>
<dbReference type="Pfam" id="PF08448">
    <property type="entry name" value="PAS_4"/>
    <property type="match status" value="1"/>
</dbReference>
<comment type="catalytic activity">
    <reaction evidence="1">
        <text>ATP + protein L-histidine = ADP + protein N-phospho-L-histidine.</text>
        <dbReference type="EC" id="2.7.13.3"/>
    </reaction>
</comment>
<dbReference type="AlphaFoldDB" id="A0A5D5AL92"/>
<dbReference type="Gene3D" id="3.40.50.2300">
    <property type="match status" value="1"/>
</dbReference>
<feature type="domain" description="PAC" evidence="7">
    <location>
        <begin position="204"/>
        <end position="255"/>
    </location>
</feature>
<dbReference type="RefSeq" id="WP_149081079.1">
    <property type="nucleotide sequence ID" value="NZ_VTAW01000008.1"/>
</dbReference>
<dbReference type="SUPFAM" id="SSF55874">
    <property type="entry name" value="ATPase domain of HSP90 chaperone/DNA topoisomerase II/histidine kinase"/>
    <property type="match status" value="1"/>
</dbReference>
<keyword evidence="4" id="KW-0808">Transferase</keyword>
<dbReference type="EMBL" id="VTAW01000008">
    <property type="protein sequence ID" value="TYT62529.1"/>
    <property type="molecule type" value="Genomic_DNA"/>
</dbReference>
<dbReference type="Gene3D" id="3.30.450.20">
    <property type="entry name" value="PAS domain"/>
    <property type="match status" value="2"/>
</dbReference>
<dbReference type="InterPro" id="IPR000700">
    <property type="entry name" value="PAS-assoc_C"/>
</dbReference>
<evidence type="ECO:0000256" key="2">
    <source>
        <dbReference type="ARBA" id="ARBA00012438"/>
    </source>
</evidence>
<proteinExistence type="predicted"/>
<evidence type="ECO:0000259" key="7">
    <source>
        <dbReference type="PROSITE" id="PS50113"/>
    </source>
</evidence>
<dbReference type="Pfam" id="PF08447">
    <property type="entry name" value="PAS_3"/>
    <property type="match status" value="1"/>
</dbReference>
<evidence type="ECO:0000313" key="8">
    <source>
        <dbReference type="EMBL" id="TYT62529.1"/>
    </source>
</evidence>
<dbReference type="InterPro" id="IPR003594">
    <property type="entry name" value="HATPase_dom"/>
</dbReference>
<dbReference type="InterPro" id="IPR001610">
    <property type="entry name" value="PAC"/>
</dbReference>
<name>A0A5D5AL92_9EURY</name>
<dbReference type="InterPro" id="IPR004358">
    <property type="entry name" value="Sig_transdc_His_kin-like_C"/>
</dbReference>
<dbReference type="PRINTS" id="PR00344">
    <property type="entry name" value="BCTRLSENSOR"/>
</dbReference>
<dbReference type="CDD" id="cd00130">
    <property type="entry name" value="PAS"/>
    <property type="match status" value="2"/>
</dbReference>
<dbReference type="InterPro" id="IPR036890">
    <property type="entry name" value="HATPase_C_sf"/>
</dbReference>
<dbReference type="InterPro" id="IPR013655">
    <property type="entry name" value="PAS_fold_3"/>
</dbReference>
<evidence type="ECO:0000256" key="5">
    <source>
        <dbReference type="ARBA" id="ARBA00022777"/>
    </source>
</evidence>
<dbReference type="InterPro" id="IPR035965">
    <property type="entry name" value="PAS-like_dom_sf"/>
</dbReference>
<dbReference type="PANTHER" id="PTHR43304:SF1">
    <property type="entry name" value="PAC DOMAIN-CONTAINING PROTEIN"/>
    <property type="match status" value="1"/>
</dbReference>
<keyword evidence="3" id="KW-0597">Phosphoprotein</keyword>
<sequence length="612" mass="68253">MPEHPIRVLVIGADHSSLCLGDGFDVRLEPTAETGRAVLADESTRIDCVVTHHGRVDCLEALEMLREGNPDVPCIVTLEPADRSIAADAIERGATDYYIANGSSSLLATRIRTAVGHPPRRTLERRNRRLETLVDNLPGIVYRCRNEPGWPMERIEGECEQITGYPAGAFERGDVSLGDDVVHPEDRERTWETVQDTLDAREPYEVTYRITTADGSTRWVWERGRGIYDDGDLAALEGFIADITERTEGERKRRRNQRRFEAVFDDPKTIVALLDLDGTLLQANQAAMAYVDEDRSAVVGEPFWETSWWTENVADKVEQWVERAAAGEYVGYETNLDPTNGENERISGTIRPVTNEDGEPTSLIASARNITDQRDRNRRLEQTRDQLAVLNQVVRHDLRNHMQVVRGQGRLLADHVDGDADQHLEAVLLAAEEAIDLTTTARELTATMSEDETELKRVLVHQTVTSVVESARSRYAGAEITVYGLGSDVAIEANEMFESVLHNLVQNAIIHNDSDRPKVEVSIDRRNDSVLVSVADDGPGISDRQKREVFGRGKKGLESPGTGVGLYLVRTLVEGYGGDVWIEDNEPRGSVFVVRLPIDEESVTSHSTERVD</sequence>
<dbReference type="EC" id="2.7.13.3" evidence="2"/>
<dbReference type="SMART" id="SM00387">
    <property type="entry name" value="HATPase_c"/>
    <property type="match status" value="1"/>
</dbReference>
<dbReference type="InterPro" id="IPR013656">
    <property type="entry name" value="PAS_4"/>
</dbReference>
<dbReference type="Gene3D" id="3.30.565.10">
    <property type="entry name" value="Histidine kinase-like ATPase, C-terminal domain"/>
    <property type="match status" value="1"/>
</dbReference>
<evidence type="ECO:0000259" key="6">
    <source>
        <dbReference type="PROSITE" id="PS50109"/>
    </source>
</evidence>
<dbReference type="InterPro" id="IPR005467">
    <property type="entry name" value="His_kinase_dom"/>
</dbReference>
<dbReference type="SUPFAM" id="SSF52172">
    <property type="entry name" value="CheY-like"/>
    <property type="match status" value="1"/>
</dbReference>
<dbReference type="NCBIfam" id="TIGR00229">
    <property type="entry name" value="sensory_box"/>
    <property type="match status" value="2"/>
</dbReference>
<organism evidence="8 9">
    <name type="scientific">Natrialba swarupiae</name>
    <dbReference type="NCBI Taxonomy" id="2448032"/>
    <lineage>
        <taxon>Archaea</taxon>
        <taxon>Methanobacteriati</taxon>
        <taxon>Methanobacteriota</taxon>
        <taxon>Stenosarchaea group</taxon>
        <taxon>Halobacteria</taxon>
        <taxon>Halobacteriales</taxon>
        <taxon>Natrialbaceae</taxon>
        <taxon>Natrialba</taxon>
    </lineage>
</organism>